<evidence type="ECO:0000256" key="5">
    <source>
        <dbReference type="ARBA" id="ARBA00023136"/>
    </source>
</evidence>
<feature type="transmembrane region" description="Helical" evidence="6">
    <location>
        <begin position="334"/>
        <end position="367"/>
    </location>
</feature>
<name>A0A3E0VUP8_9MICO</name>
<reference evidence="8 9" key="1">
    <citation type="submission" date="2017-04" db="EMBL/GenBank/DDBJ databases">
        <title>Comparative genome analysis of Subtercola boreus.</title>
        <authorList>
            <person name="Cho Y.-J."/>
            <person name="Cho A."/>
            <person name="Kim O.-S."/>
            <person name="Lee J.-I."/>
        </authorList>
    </citation>
    <scope>NUCLEOTIDE SEQUENCE [LARGE SCALE GENOMIC DNA]</scope>
    <source>
        <strain evidence="8 9">P27444</strain>
    </source>
</reference>
<feature type="transmembrane region" description="Helical" evidence="6">
    <location>
        <begin position="388"/>
        <end position="415"/>
    </location>
</feature>
<dbReference type="PANTHER" id="PTHR30287">
    <property type="entry name" value="MEMBRANE COMPONENT OF PREDICTED ABC SUPERFAMILY METABOLITE UPTAKE TRANSPORTER"/>
    <property type="match status" value="1"/>
</dbReference>
<sequence length="474" mass="48758">MIALAARELRHGGRQHLSSLLVAMITSVFATLMIEMDQVLRVQSIGGQFIKHGYVVALLDVLDLLFFFIAVFVASIVTANTFGIIMAGRAKHIALLRLLGASATTLRGAIAIEGAVVGLVGSLVGLALGLLVTQVAYGALVSSGTFVDAPIDTLSPLLVAPVVVGLLSTTGAAWYGSRRILNVSPIEATGVSQEPVAQAIAEMPKRLRTFVIVLFAGGIVMLVGGVALGLKSPLGLLLAAPGGALSFVGFVLGSGYFIPRLLKAAGRLTGRSTPSVLASANALRYPARSARSTIGLVIGVTLVTMFTVAGQSFLALSGPVASSAEPADAAGDQAFLRLTMGILAVLIGFSLVIAAIGLVNSLSLSVIQRRREIGLLRALGFTKKQVRAMILAESIHLTVVGGATGLILGIFYGWAGVLAAIASDHHIGGFFWPTIPAWIIVSIVAGAIVLAAVSSAVPARSAVRVSPIRALAVD</sequence>
<comment type="caution">
    <text evidence="8">The sequence shown here is derived from an EMBL/GenBank/DDBJ whole genome shotgun (WGS) entry which is preliminary data.</text>
</comment>
<evidence type="ECO:0000259" key="7">
    <source>
        <dbReference type="Pfam" id="PF02687"/>
    </source>
</evidence>
<accession>A0A3E0VUP8</accession>
<dbReference type="InterPro" id="IPR003838">
    <property type="entry name" value="ABC3_permease_C"/>
</dbReference>
<organism evidence="8 9">
    <name type="scientific">Subtercola boreus</name>
    <dbReference type="NCBI Taxonomy" id="120213"/>
    <lineage>
        <taxon>Bacteria</taxon>
        <taxon>Bacillati</taxon>
        <taxon>Actinomycetota</taxon>
        <taxon>Actinomycetes</taxon>
        <taxon>Micrococcales</taxon>
        <taxon>Microbacteriaceae</taxon>
        <taxon>Subtercola</taxon>
    </lineage>
</organism>
<feature type="domain" description="ABC3 transporter permease C-terminal" evidence="7">
    <location>
        <begin position="345"/>
        <end position="467"/>
    </location>
</feature>
<dbReference type="RefSeq" id="WP_116282800.1">
    <property type="nucleotide sequence ID" value="NZ_NBXA01000018.1"/>
</dbReference>
<feature type="transmembrane region" description="Helical" evidence="6">
    <location>
        <begin position="210"/>
        <end position="230"/>
    </location>
</feature>
<feature type="transmembrane region" description="Helical" evidence="6">
    <location>
        <begin position="236"/>
        <end position="258"/>
    </location>
</feature>
<feature type="transmembrane region" description="Helical" evidence="6">
    <location>
        <begin position="64"/>
        <end position="88"/>
    </location>
</feature>
<feature type="transmembrane region" description="Helical" evidence="6">
    <location>
        <begin position="157"/>
        <end position="176"/>
    </location>
</feature>
<evidence type="ECO:0000256" key="4">
    <source>
        <dbReference type="ARBA" id="ARBA00022989"/>
    </source>
</evidence>
<evidence type="ECO:0000313" key="8">
    <source>
        <dbReference type="EMBL" id="RFA13380.1"/>
    </source>
</evidence>
<dbReference type="PANTHER" id="PTHR30287:SF1">
    <property type="entry name" value="INNER MEMBRANE PROTEIN"/>
    <property type="match status" value="1"/>
</dbReference>
<evidence type="ECO:0000256" key="6">
    <source>
        <dbReference type="SAM" id="Phobius"/>
    </source>
</evidence>
<dbReference type="AlphaFoldDB" id="A0A3E0VUP8"/>
<feature type="domain" description="ABC3 transporter permease C-terminal" evidence="7">
    <location>
        <begin position="65"/>
        <end position="185"/>
    </location>
</feature>
<comment type="subcellular location">
    <subcellularLocation>
        <location evidence="1">Cell membrane</location>
        <topology evidence="1">Multi-pass membrane protein</topology>
    </subcellularLocation>
</comment>
<keyword evidence="4 6" id="KW-1133">Transmembrane helix</keyword>
<dbReference type="Pfam" id="PF02687">
    <property type="entry name" value="FtsX"/>
    <property type="match status" value="2"/>
</dbReference>
<feature type="transmembrane region" description="Helical" evidence="6">
    <location>
        <begin position="294"/>
        <end position="314"/>
    </location>
</feature>
<keyword evidence="2" id="KW-1003">Cell membrane</keyword>
<keyword evidence="5 6" id="KW-0472">Membrane</keyword>
<keyword evidence="3 6" id="KW-0812">Transmembrane</keyword>
<gene>
    <name evidence="8" type="ORF">B7R21_08460</name>
</gene>
<feature type="transmembrane region" description="Helical" evidence="6">
    <location>
        <begin position="435"/>
        <end position="459"/>
    </location>
</feature>
<feature type="transmembrane region" description="Helical" evidence="6">
    <location>
        <begin position="17"/>
        <end position="34"/>
    </location>
</feature>
<dbReference type="Proteomes" id="UP000256709">
    <property type="component" value="Unassembled WGS sequence"/>
</dbReference>
<evidence type="ECO:0000256" key="2">
    <source>
        <dbReference type="ARBA" id="ARBA00022475"/>
    </source>
</evidence>
<evidence type="ECO:0000256" key="3">
    <source>
        <dbReference type="ARBA" id="ARBA00022692"/>
    </source>
</evidence>
<protein>
    <recommendedName>
        <fullName evidence="7">ABC3 transporter permease C-terminal domain-containing protein</fullName>
    </recommendedName>
</protein>
<dbReference type="OrthoDB" id="9780560at2"/>
<dbReference type="EMBL" id="NBXA01000018">
    <property type="protein sequence ID" value="RFA13380.1"/>
    <property type="molecule type" value="Genomic_DNA"/>
</dbReference>
<feature type="transmembrane region" description="Helical" evidence="6">
    <location>
        <begin position="109"/>
        <end position="137"/>
    </location>
</feature>
<proteinExistence type="predicted"/>
<dbReference type="InterPro" id="IPR038766">
    <property type="entry name" value="Membrane_comp_ABC_pdt"/>
</dbReference>
<dbReference type="GO" id="GO:0005886">
    <property type="term" value="C:plasma membrane"/>
    <property type="evidence" value="ECO:0007669"/>
    <property type="project" value="UniProtKB-SubCell"/>
</dbReference>
<evidence type="ECO:0000256" key="1">
    <source>
        <dbReference type="ARBA" id="ARBA00004651"/>
    </source>
</evidence>
<evidence type="ECO:0000313" key="9">
    <source>
        <dbReference type="Proteomes" id="UP000256709"/>
    </source>
</evidence>